<dbReference type="InterPro" id="IPR036890">
    <property type="entry name" value="HATPase_C_sf"/>
</dbReference>
<keyword evidence="3" id="KW-1185">Reference proteome</keyword>
<proteinExistence type="predicted"/>
<accession>A0A919SY20</accession>
<evidence type="ECO:0000313" key="2">
    <source>
        <dbReference type="EMBL" id="GIM79128.1"/>
    </source>
</evidence>
<evidence type="ECO:0000256" key="1">
    <source>
        <dbReference type="SAM" id="MobiDB-lite"/>
    </source>
</evidence>
<reference evidence="2" key="1">
    <citation type="submission" date="2021-03" db="EMBL/GenBank/DDBJ databases">
        <title>Whole genome shotgun sequence of Actinoplanes consettensis NBRC 14913.</title>
        <authorList>
            <person name="Komaki H."/>
            <person name="Tamura T."/>
        </authorList>
    </citation>
    <scope>NUCLEOTIDE SEQUENCE</scope>
    <source>
        <strain evidence="2">NBRC 14913</strain>
    </source>
</reference>
<evidence type="ECO:0008006" key="4">
    <source>
        <dbReference type="Google" id="ProtNLM"/>
    </source>
</evidence>
<evidence type="ECO:0000313" key="3">
    <source>
        <dbReference type="Proteomes" id="UP000680865"/>
    </source>
</evidence>
<comment type="caution">
    <text evidence="2">The sequence shown here is derived from an EMBL/GenBank/DDBJ whole genome shotgun (WGS) entry which is preliminary data.</text>
</comment>
<dbReference type="Proteomes" id="UP000680865">
    <property type="component" value="Unassembled WGS sequence"/>
</dbReference>
<sequence>MLDVADEDPGTSPEVVGPRAPGAGGLGLRIVSELAKAVGWYTEGTRKHV</sequence>
<gene>
    <name evidence="2" type="ORF">Aco04nite_63970</name>
</gene>
<dbReference type="EMBL" id="BOQP01000036">
    <property type="protein sequence ID" value="GIM79128.1"/>
    <property type="molecule type" value="Genomic_DNA"/>
</dbReference>
<feature type="region of interest" description="Disordered" evidence="1">
    <location>
        <begin position="1"/>
        <end position="22"/>
    </location>
</feature>
<dbReference type="AlphaFoldDB" id="A0A919SY20"/>
<name>A0A919SY20_9ACTN</name>
<protein>
    <recommendedName>
        <fullName evidence="4">Histidine kinase/HSP90-like ATPase domain-containing protein</fullName>
    </recommendedName>
</protein>
<dbReference type="Gene3D" id="3.30.565.10">
    <property type="entry name" value="Histidine kinase-like ATPase, C-terminal domain"/>
    <property type="match status" value="1"/>
</dbReference>
<organism evidence="2 3">
    <name type="scientific">Winogradskya consettensis</name>
    <dbReference type="NCBI Taxonomy" id="113560"/>
    <lineage>
        <taxon>Bacteria</taxon>
        <taxon>Bacillati</taxon>
        <taxon>Actinomycetota</taxon>
        <taxon>Actinomycetes</taxon>
        <taxon>Micromonosporales</taxon>
        <taxon>Micromonosporaceae</taxon>
        <taxon>Winogradskya</taxon>
    </lineage>
</organism>